<keyword evidence="2 7" id="KW-0479">Metal-binding</keyword>
<comment type="catalytic activity">
    <reaction evidence="7">
        <text>4-imidazolone-5-propanoate + H2O = N-formimidoyl-L-glutamate</text>
        <dbReference type="Rhea" id="RHEA:23660"/>
        <dbReference type="ChEBI" id="CHEBI:15377"/>
        <dbReference type="ChEBI" id="CHEBI:58928"/>
        <dbReference type="ChEBI" id="CHEBI:77893"/>
        <dbReference type="EC" id="3.5.2.7"/>
    </reaction>
</comment>
<gene>
    <name evidence="7 9" type="primary">hutI</name>
    <name evidence="9" type="ORF">VLK81_03140</name>
</gene>
<dbReference type="RefSeq" id="WP_324619142.1">
    <property type="nucleotide sequence ID" value="NZ_JAYKOT010000003.1"/>
</dbReference>
<feature type="binding site" evidence="7">
    <location>
        <position position="148"/>
    </location>
    <ligand>
        <name>4-imidazolone-5-propanoate</name>
        <dbReference type="ChEBI" id="CHEBI:77893"/>
    </ligand>
</feature>
<reference evidence="9 10" key="1">
    <citation type="submission" date="2024-01" db="EMBL/GenBank/DDBJ databases">
        <title>Complete genome sequence of Citroniella saccharovorans strain M6.X9, isolated from human fecal sample.</title>
        <authorList>
            <person name="Cheng G."/>
            <person name="Westerholm M."/>
            <person name="Schnurer A."/>
        </authorList>
    </citation>
    <scope>NUCLEOTIDE SEQUENCE [LARGE SCALE GENOMIC DNA]</scope>
    <source>
        <strain evidence="9 10">DSM 29873</strain>
    </source>
</reference>
<feature type="binding site" evidence="7">
    <location>
        <position position="318"/>
    </location>
    <ligand>
        <name>Zn(2+)</name>
        <dbReference type="ChEBI" id="CHEBI:29105"/>
    </ligand>
</feature>
<name>A0AAW9MS92_9FIRM</name>
<feature type="binding site" evidence="7">
    <location>
        <position position="320"/>
    </location>
    <ligand>
        <name>N-formimidoyl-L-glutamate</name>
        <dbReference type="ChEBI" id="CHEBI:58928"/>
    </ligand>
</feature>
<dbReference type="InterPro" id="IPR006680">
    <property type="entry name" value="Amidohydro-rel"/>
</dbReference>
<comment type="caution">
    <text evidence="9">The sequence shown here is derived from an EMBL/GenBank/DDBJ whole genome shotgun (WGS) entry which is preliminary data.</text>
</comment>
<feature type="binding site" evidence="7">
    <location>
        <position position="78"/>
    </location>
    <ligand>
        <name>Fe(3+)</name>
        <dbReference type="ChEBI" id="CHEBI:29034"/>
    </ligand>
</feature>
<proteinExistence type="inferred from homology"/>
<dbReference type="NCBIfam" id="TIGR01224">
    <property type="entry name" value="hutI"/>
    <property type="match status" value="1"/>
</dbReference>
<feature type="binding site" evidence="7">
    <location>
        <position position="247"/>
    </location>
    <ligand>
        <name>4-imidazolone-5-propanoate</name>
        <dbReference type="ChEBI" id="CHEBI:77893"/>
    </ligand>
</feature>
<keyword evidence="5 7" id="KW-0862">Zinc</keyword>
<dbReference type="CDD" id="cd01296">
    <property type="entry name" value="Imidazolone-5PH"/>
    <property type="match status" value="1"/>
</dbReference>
<dbReference type="GO" id="GO:0005506">
    <property type="term" value="F:iron ion binding"/>
    <property type="evidence" value="ECO:0007669"/>
    <property type="project" value="UniProtKB-UniRule"/>
</dbReference>
<keyword evidence="6 7" id="KW-0408">Iron</keyword>
<evidence type="ECO:0000256" key="4">
    <source>
        <dbReference type="ARBA" id="ARBA00022808"/>
    </source>
</evidence>
<dbReference type="AlphaFoldDB" id="A0AAW9MS92"/>
<keyword evidence="4 7" id="KW-0369">Histidine metabolism</keyword>
<dbReference type="InterPro" id="IPR032466">
    <property type="entry name" value="Metal_Hydrolase"/>
</dbReference>
<dbReference type="PANTHER" id="PTHR42752:SF1">
    <property type="entry name" value="IMIDAZOLONEPROPIONASE-RELATED"/>
    <property type="match status" value="1"/>
</dbReference>
<comment type="subcellular location">
    <subcellularLocation>
        <location evidence="7">Cytoplasm</location>
    </subcellularLocation>
</comment>
<keyword evidence="10" id="KW-1185">Reference proteome</keyword>
<dbReference type="EMBL" id="JAYKOT010000003">
    <property type="protein sequence ID" value="MEB3429026.1"/>
    <property type="molecule type" value="Genomic_DNA"/>
</dbReference>
<evidence type="ECO:0000256" key="6">
    <source>
        <dbReference type="ARBA" id="ARBA00023004"/>
    </source>
</evidence>
<keyword evidence="7" id="KW-0963">Cytoplasm</keyword>
<accession>A0AAW9MS92</accession>
<evidence type="ECO:0000256" key="2">
    <source>
        <dbReference type="ARBA" id="ARBA00022723"/>
    </source>
</evidence>
<dbReference type="Proteomes" id="UP001357733">
    <property type="component" value="Unassembled WGS sequence"/>
</dbReference>
<dbReference type="PANTHER" id="PTHR42752">
    <property type="entry name" value="IMIDAZOLONEPROPIONASE"/>
    <property type="match status" value="1"/>
</dbReference>
<feature type="binding site" evidence="7">
    <location>
        <position position="244"/>
    </location>
    <ligand>
        <name>Fe(3+)</name>
        <dbReference type="ChEBI" id="CHEBI:29034"/>
    </ligand>
</feature>
<comment type="function">
    <text evidence="7">Catalyzes the hydrolytic cleavage of the carbon-nitrogen bond in imidazolone-5-propanoate to yield N-formimidoyl-L-glutamate. It is the third step in the universal histidine degradation pathway.</text>
</comment>
<feature type="binding site" evidence="7">
    <location>
        <position position="76"/>
    </location>
    <ligand>
        <name>Zn(2+)</name>
        <dbReference type="ChEBI" id="CHEBI:29105"/>
    </ligand>
</feature>
<dbReference type="EC" id="3.5.2.7" evidence="1 7"/>
<comment type="pathway">
    <text evidence="7">Amino-acid degradation; L-histidine degradation into L-glutamate; N-formimidoyl-L-glutamate from L-histidine: step 3/3.</text>
</comment>
<dbReference type="Gene3D" id="3.20.20.140">
    <property type="entry name" value="Metal-dependent hydrolases"/>
    <property type="match status" value="1"/>
</dbReference>
<feature type="binding site" evidence="7">
    <location>
        <position position="148"/>
    </location>
    <ligand>
        <name>N-formimidoyl-L-glutamate</name>
        <dbReference type="ChEBI" id="CHEBI:58928"/>
    </ligand>
</feature>
<evidence type="ECO:0000259" key="8">
    <source>
        <dbReference type="Pfam" id="PF01979"/>
    </source>
</evidence>
<evidence type="ECO:0000256" key="1">
    <source>
        <dbReference type="ARBA" id="ARBA00012864"/>
    </source>
</evidence>
<dbReference type="SUPFAM" id="SSF51338">
    <property type="entry name" value="Composite domain of metallo-dependent hydrolases"/>
    <property type="match status" value="1"/>
</dbReference>
<sequence>MKVLVKNISEIATPLGFEKKCGKSMKDIKVYKNAYILTEDGVIVEVAEGKFDESGFTGDIIDAENKAVIPGFCDSHTHFIFGGYRDEEYDMRLKGASYMEIQEAGGGIKSTVAATREESFDTLYEKGLDRLDSMLSMGVTTVEGKSGYGLDIENELKQLDVMEKLDSVHALDIVKTYMPAHDVPFEYKDNKEGYIDLMINKGIPSAKGKATFFDIFTEKGIFEIEESRRLLQAAKDAGFKLKLHADEIVDIGGGYLAGEMGAVSADHLLMANDKSINKMIEAGTIQTLLPVTAFSLNADYARARVMIDNGGAVALGSDFNPGSCHSNSISLMIALATIYMKMTIEETLTALTLNGAAAMGREKEVGSIEEGKLADLVILDKDRYKFLSYTIGVNIVEKVIKRGELVYDKKQAYID</sequence>
<dbReference type="InterPro" id="IPR011059">
    <property type="entry name" value="Metal-dep_hydrolase_composite"/>
</dbReference>
<dbReference type="HAMAP" id="MF_00372">
    <property type="entry name" value="HutI"/>
    <property type="match status" value="1"/>
</dbReference>
<feature type="binding site" evidence="7">
    <location>
        <position position="181"/>
    </location>
    <ligand>
        <name>4-imidazolone-5-propanoate</name>
        <dbReference type="ChEBI" id="CHEBI:77893"/>
    </ligand>
</feature>
<protein>
    <recommendedName>
        <fullName evidence="1 7">Imidazolonepropionase</fullName>
        <ecNumber evidence="1 7">3.5.2.7</ecNumber>
    </recommendedName>
    <alternativeName>
        <fullName evidence="7">Imidazolone-5-propionate hydrolase</fullName>
    </alternativeName>
</protein>
<feature type="binding site" evidence="7">
    <location>
        <position position="85"/>
    </location>
    <ligand>
        <name>4-imidazolone-5-propanoate</name>
        <dbReference type="ChEBI" id="CHEBI:77893"/>
    </ligand>
</feature>
<comment type="similarity">
    <text evidence="7">Belongs to the metallo-dependent hydrolases superfamily. HutI family.</text>
</comment>
<feature type="binding site" evidence="7">
    <location>
        <position position="318"/>
    </location>
    <ligand>
        <name>Fe(3+)</name>
        <dbReference type="ChEBI" id="CHEBI:29034"/>
    </ligand>
</feature>
<evidence type="ECO:0000256" key="3">
    <source>
        <dbReference type="ARBA" id="ARBA00022801"/>
    </source>
</evidence>
<evidence type="ECO:0000313" key="10">
    <source>
        <dbReference type="Proteomes" id="UP001357733"/>
    </source>
</evidence>
<organism evidence="9 10">
    <name type="scientific">Citroniella saccharovorans</name>
    <dbReference type="NCBI Taxonomy" id="2053367"/>
    <lineage>
        <taxon>Bacteria</taxon>
        <taxon>Bacillati</taxon>
        <taxon>Bacillota</taxon>
        <taxon>Tissierellia</taxon>
        <taxon>Tissierellales</taxon>
        <taxon>Peptoniphilaceae</taxon>
        <taxon>Citroniella</taxon>
    </lineage>
</organism>
<feature type="binding site" evidence="7">
    <location>
        <position position="322"/>
    </location>
    <ligand>
        <name>N-formimidoyl-L-glutamate</name>
        <dbReference type="ChEBI" id="CHEBI:58928"/>
    </ligand>
</feature>
<evidence type="ECO:0000313" key="9">
    <source>
        <dbReference type="EMBL" id="MEB3429026.1"/>
    </source>
</evidence>
<feature type="binding site" evidence="7">
    <location>
        <position position="244"/>
    </location>
    <ligand>
        <name>Zn(2+)</name>
        <dbReference type="ChEBI" id="CHEBI:29105"/>
    </ligand>
</feature>
<dbReference type="Pfam" id="PF01979">
    <property type="entry name" value="Amidohydro_1"/>
    <property type="match status" value="1"/>
</dbReference>
<evidence type="ECO:0000256" key="7">
    <source>
        <dbReference type="HAMAP-Rule" id="MF_00372"/>
    </source>
</evidence>
<keyword evidence="3 7" id="KW-0378">Hydrolase</keyword>
<dbReference type="GO" id="GO:0005737">
    <property type="term" value="C:cytoplasm"/>
    <property type="evidence" value="ECO:0007669"/>
    <property type="project" value="UniProtKB-SubCell"/>
</dbReference>
<feature type="binding site" evidence="7">
    <location>
        <position position="76"/>
    </location>
    <ligand>
        <name>Fe(3+)</name>
        <dbReference type="ChEBI" id="CHEBI:29034"/>
    </ligand>
</feature>
<feature type="binding site" evidence="7">
    <location>
        <position position="323"/>
    </location>
    <ligand>
        <name>4-imidazolone-5-propanoate</name>
        <dbReference type="ChEBI" id="CHEBI:77893"/>
    </ligand>
</feature>
<dbReference type="SUPFAM" id="SSF51556">
    <property type="entry name" value="Metallo-dependent hydrolases"/>
    <property type="match status" value="1"/>
</dbReference>
<dbReference type="GO" id="GO:0019556">
    <property type="term" value="P:L-histidine catabolic process to glutamate and formamide"/>
    <property type="evidence" value="ECO:0007669"/>
    <property type="project" value="UniProtKB-UniRule"/>
</dbReference>
<dbReference type="GO" id="GO:0008270">
    <property type="term" value="F:zinc ion binding"/>
    <property type="evidence" value="ECO:0007669"/>
    <property type="project" value="UniProtKB-UniRule"/>
</dbReference>
<dbReference type="Gene3D" id="2.30.40.10">
    <property type="entry name" value="Urease, subunit C, domain 1"/>
    <property type="match status" value="1"/>
</dbReference>
<comment type="cofactor">
    <cofactor evidence="7">
        <name>Zn(2+)</name>
        <dbReference type="ChEBI" id="CHEBI:29105"/>
    </cofactor>
    <cofactor evidence="7">
        <name>Fe(3+)</name>
        <dbReference type="ChEBI" id="CHEBI:29034"/>
    </cofactor>
    <text evidence="7">Binds 1 zinc or iron ion per subunit.</text>
</comment>
<dbReference type="GO" id="GO:0050480">
    <property type="term" value="F:imidazolonepropionase activity"/>
    <property type="evidence" value="ECO:0007669"/>
    <property type="project" value="UniProtKB-UniRule"/>
</dbReference>
<evidence type="ECO:0000256" key="5">
    <source>
        <dbReference type="ARBA" id="ARBA00022833"/>
    </source>
</evidence>
<feature type="domain" description="Amidohydrolase-related" evidence="8">
    <location>
        <begin position="68"/>
        <end position="406"/>
    </location>
</feature>
<dbReference type="FunFam" id="3.20.20.140:FF:000007">
    <property type="entry name" value="Imidazolonepropionase"/>
    <property type="match status" value="1"/>
</dbReference>
<feature type="binding site" evidence="7">
    <location>
        <position position="78"/>
    </location>
    <ligand>
        <name>Zn(2+)</name>
        <dbReference type="ChEBI" id="CHEBI:29105"/>
    </ligand>
</feature>
<dbReference type="InterPro" id="IPR005920">
    <property type="entry name" value="HutI"/>
</dbReference>